<dbReference type="GO" id="GO:0016020">
    <property type="term" value="C:membrane"/>
    <property type="evidence" value="ECO:0007669"/>
    <property type="project" value="UniProtKB-SubCell"/>
</dbReference>
<evidence type="ECO:0000256" key="4">
    <source>
        <dbReference type="ARBA" id="ARBA00023136"/>
    </source>
</evidence>
<reference evidence="7" key="1">
    <citation type="submission" date="2020-08" db="EMBL/GenBank/DDBJ databases">
        <title>Genomic Encyclopedia of Type Strains, Phase IV (KMG-V): Genome sequencing to study the core and pangenomes of soil and plant-associated prokaryotes.</title>
        <authorList>
            <person name="Whitman W."/>
        </authorList>
    </citation>
    <scope>NUCLEOTIDE SEQUENCE [LARGE SCALE GENOMIC DNA]</scope>
    <source>
        <strain evidence="7">M8UP27</strain>
    </source>
</reference>
<dbReference type="Proteomes" id="UP000568106">
    <property type="component" value="Unassembled WGS sequence"/>
</dbReference>
<evidence type="ECO:0000313" key="8">
    <source>
        <dbReference type="Proteomes" id="UP000568106"/>
    </source>
</evidence>
<evidence type="ECO:0000259" key="6">
    <source>
        <dbReference type="Pfam" id="PF04932"/>
    </source>
</evidence>
<dbReference type="InterPro" id="IPR051533">
    <property type="entry name" value="WaaL-like"/>
</dbReference>
<feature type="transmembrane region" description="Helical" evidence="5">
    <location>
        <begin position="42"/>
        <end position="67"/>
    </location>
</feature>
<feature type="transmembrane region" description="Helical" evidence="5">
    <location>
        <begin position="260"/>
        <end position="278"/>
    </location>
</feature>
<dbReference type="InterPro" id="IPR007016">
    <property type="entry name" value="O-antigen_ligase-rel_domated"/>
</dbReference>
<dbReference type="AlphaFoldDB" id="A0A7W8IEB9"/>
<keyword evidence="8" id="KW-1185">Reference proteome</keyword>
<feature type="transmembrane region" description="Helical" evidence="5">
    <location>
        <begin position="307"/>
        <end position="325"/>
    </location>
</feature>
<feature type="transmembrane region" description="Helical" evidence="5">
    <location>
        <begin position="406"/>
        <end position="424"/>
    </location>
</feature>
<feature type="domain" description="O-antigen ligase-related" evidence="6">
    <location>
        <begin position="218"/>
        <end position="358"/>
    </location>
</feature>
<feature type="transmembrane region" description="Helical" evidence="5">
    <location>
        <begin position="184"/>
        <end position="206"/>
    </location>
</feature>
<dbReference type="GO" id="GO:0016874">
    <property type="term" value="F:ligase activity"/>
    <property type="evidence" value="ECO:0007669"/>
    <property type="project" value="UniProtKB-KW"/>
</dbReference>
<protein>
    <submittedName>
        <fullName evidence="7">O-antigen ligase</fullName>
    </submittedName>
</protein>
<gene>
    <name evidence="7" type="ORF">HDF09_000255</name>
</gene>
<keyword evidence="4 5" id="KW-0472">Membrane</keyword>
<evidence type="ECO:0000256" key="2">
    <source>
        <dbReference type="ARBA" id="ARBA00022692"/>
    </source>
</evidence>
<feature type="transmembrane region" description="Helical" evidence="5">
    <location>
        <begin position="345"/>
        <end position="367"/>
    </location>
</feature>
<feature type="transmembrane region" description="Helical" evidence="5">
    <location>
        <begin position="111"/>
        <end position="132"/>
    </location>
</feature>
<feature type="transmembrane region" description="Helical" evidence="5">
    <location>
        <begin position="152"/>
        <end position="172"/>
    </location>
</feature>
<evidence type="ECO:0000256" key="1">
    <source>
        <dbReference type="ARBA" id="ARBA00004141"/>
    </source>
</evidence>
<dbReference type="PANTHER" id="PTHR37422">
    <property type="entry name" value="TEICHURONIC ACID BIOSYNTHESIS PROTEIN TUAE"/>
    <property type="match status" value="1"/>
</dbReference>
<accession>A0A7W8IEB9</accession>
<proteinExistence type="predicted"/>
<feature type="transmembrane region" description="Helical" evidence="5">
    <location>
        <begin position="235"/>
        <end position="254"/>
    </location>
</feature>
<comment type="subcellular location">
    <subcellularLocation>
        <location evidence="1">Membrane</location>
        <topology evidence="1">Multi-pass membrane protein</topology>
    </subcellularLocation>
</comment>
<name>A0A7W8IEB9_9BACT</name>
<feature type="transmembrane region" description="Helical" evidence="5">
    <location>
        <begin position="379"/>
        <end position="400"/>
    </location>
</feature>
<keyword evidence="3 5" id="KW-1133">Transmembrane helix</keyword>
<evidence type="ECO:0000256" key="5">
    <source>
        <dbReference type="SAM" id="Phobius"/>
    </source>
</evidence>
<keyword evidence="2 5" id="KW-0812">Transmembrane</keyword>
<comment type="caution">
    <text evidence="7">The sequence shown here is derived from an EMBL/GenBank/DDBJ whole genome shotgun (WGS) entry which is preliminary data.</text>
</comment>
<sequence>MTLDRPYSAQNPLLYWTSLVYIVGAPNFLHFDTTGRTHELGLFNLTSISQIVIALGSVYVLTAVLFLSHRPLLCRKVNFAQWLWFPLLFLLVVATVLHPRSHLTPSSAKDVIISLYRLFEWVLAFALFLALYTRTPLEHATEVVVQLIGRASWIWTAIVWIVLPVMPAQVYGISEESTKAVAQLGGQLISPSYFATLSVAAFFYALFYFPRGLATVAGCMLAFVDIVLARTRIELISFLFLLIIYAIFFSGKFILRMGTIIGLAASGVLGILFRDLIFKFLSRGQSLKTLSTLDDRTRVWQATYEAARLRPFIGYGFIVGAKNAIKDHWKYTHWTPPHAHNELLHAWVSGGIFTAIIVLCLYGRALWTALKTVRQGTPEVFLFLFFLHFVVRSIGGPNLIVAYGRVGAVFLLTFIGIVANPQYASRKRLKQSKKTSVHLHPQEVGA</sequence>
<feature type="transmembrane region" description="Helical" evidence="5">
    <location>
        <begin position="13"/>
        <end position="30"/>
    </location>
</feature>
<organism evidence="7 8">
    <name type="scientific">Tunturiibacter empetritectus</name>
    <dbReference type="NCBI Taxonomy" id="3069691"/>
    <lineage>
        <taxon>Bacteria</taxon>
        <taxon>Pseudomonadati</taxon>
        <taxon>Acidobacteriota</taxon>
        <taxon>Terriglobia</taxon>
        <taxon>Terriglobales</taxon>
        <taxon>Acidobacteriaceae</taxon>
        <taxon>Tunturiibacter</taxon>
    </lineage>
</organism>
<dbReference type="Pfam" id="PF04932">
    <property type="entry name" value="Wzy_C"/>
    <property type="match status" value="1"/>
</dbReference>
<dbReference type="EMBL" id="JACHDY010000001">
    <property type="protein sequence ID" value="MBB5315605.1"/>
    <property type="molecule type" value="Genomic_DNA"/>
</dbReference>
<evidence type="ECO:0000313" key="7">
    <source>
        <dbReference type="EMBL" id="MBB5315605.1"/>
    </source>
</evidence>
<keyword evidence="7" id="KW-0436">Ligase</keyword>
<dbReference type="PANTHER" id="PTHR37422:SF17">
    <property type="entry name" value="O-ANTIGEN LIGASE"/>
    <property type="match status" value="1"/>
</dbReference>
<evidence type="ECO:0000256" key="3">
    <source>
        <dbReference type="ARBA" id="ARBA00022989"/>
    </source>
</evidence>
<feature type="transmembrane region" description="Helical" evidence="5">
    <location>
        <begin position="79"/>
        <end position="99"/>
    </location>
</feature>